<name>A0AAW1L5W9_POPJA</name>
<protein>
    <submittedName>
        <fullName evidence="2">Uncharacterized protein</fullName>
    </submittedName>
</protein>
<dbReference type="EMBL" id="JASPKY010000171">
    <property type="protein sequence ID" value="KAK9728306.1"/>
    <property type="molecule type" value="Genomic_DNA"/>
</dbReference>
<accession>A0AAW1L5W9</accession>
<organism evidence="2 3">
    <name type="scientific">Popillia japonica</name>
    <name type="common">Japanese beetle</name>
    <dbReference type="NCBI Taxonomy" id="7064"/>
    <lineage>
        <taxon>Eukaryota</taxon>
        <taxon>Metazoa</taxon>
        <taxon>Ecdysozoa</taxon>
        <taxon>Arthropoda</taxon>
        <taxon>Hexapoda</taxon>
        <taxon>Insecta</taxon>
        <taxon>Pterygota</taxon>
        <taxon>Neoptera</taxon>
        <taxon>Endopterygota</taxon>
        <taxon>Coleoptera</taxon>
        <taxon>Polyphaga</taxon>
        <taxon>Scarabaeiformia</taxon>
        <taxon>Scarabaeidae</taxon>
        <taxon>Rutelinae</taxon>
        <taxon>Popillia</taxon>
    </lineage>
</organism>
<evidence type="ECO:0000313" key="2">
    <source>
        <dbReference type="EMBL" id="KAK9728306.1"/>
    </source>
</evidence>
<sequence>MHPLSETKQEKNRESGEKNEQRGKRLAQDGSLHVLYARAKYIEGGKKVNGTVMKPAVPEHICQNRSEFFGLRRGNEQLKRKQTVRVGEVLEEARREYEAS</sequence>
<dbReference type="Proteomes" id="UP001458880">
    <property type="component" value="Unassembled WGS sequence"/>
</dbReference>
<gene>
    <name evidence="2" type="ORF">QE152_g18022</name>
</gene>
<keyword evidence="3" id="KW-1185">Reference proteome</keyword>
<feature type="compositionally biased region" description="Basic and acidic residues" evidence="1">
    <location>
        <begin position="1"/>
        <end position="27"/>
    </location>
</feature>
<proteinExistence type="predicted"/>
<evidence type="ECO:0000256" key="1">
    <source>
        <dbReference type="SAM" id="MobiDB-lite"/>
    </source>
</evidence>
<feature type="region of interest" description="Disordered" evidence="1">
    <location>
        <begin position="1"/>
        <end position="29"/>
    </location>
</feature>
<comment type="caution">
    <text evidence="2">The sequence shown here is derived from an EMBL/GenBank/DDBJ whole genome shotgun (WGS) entry which is preliminary data.</text>
</comment>
<reference evidence="2 3" key="1">
    <citation type="journal article" date="2024" name="BMC Genomics">
        <title>De novo assembly and annotation of Popillia japonica's genome with initial clues to its potential as an invasive pest.</title>
        <authorList>
            <person name="Cucini C."/>
            <person name="Boschi S."/>
            <person name="Funari R."/>
            <person name="Cardaioli E."/>
            <person name="Iannotti N."/>
            <person name="Marturano G."/>
            <person name="Paoli F."/>
            <person name="Bruttini M."/>
            <person name="Carapelli A."/>
            <person name="Frati F."/>
            <person name="Nardi F."/>
        </authorList>
    </citation>
    <scope>NUCLEOTIDE SEQUENCE [LARGE SCALE GENOMIC DNA]</scope>
    <source>
        <strain evidence="2">DMR45628</strain>
    </source>
</reference>
<dbReference type="AlphaFoldDB" id="A0AAW1L5W9"/>
<evidence type="ECO:0000313" key="3">
    <source>
        <dbReference type="Proteomes" id="UP001458880"/>
    </source>
</evidence>